<evidence type="ECO:0000313" key="4">
    <source>
        <dbReference type="EMBL" id="MBB6496948.1"/>
    </source>
</evidence>
<evidence type="ECO:0000313" key="7">
    <source>
        <dbReference type="Proteomes" id="UP000590564"/>
    </source>
</evidence>
<dbReference type="AlphaFoldDB" id="A0A2L1CAY4"/>
<reference evidence="4 7" key="3">
    <citation type="submission" date="2020-08" db="EMBL/GenBank/DDBJ databases">
        <title>Genomic Encyclopedia of Type Strains, Phase IV (KMG-V): Genome sequencing to study the core and pangenomes of soil and plant-associated prokaryotes.</title>
        <authorList>
            <person name="Whitman W."/>
        </authorList>
    </citation>
    <scope>NUCLEOTIDE SEQUENCE [LARGE SCALE GENOMIC DNA]</scope>
    <source>
        <strain evidence="3 6">C13</strain>
        <strain evidence="4 7">D1</strain>
    </source>
</reference>
<reference evidence="5" key="1">
    <citation type="journal article" date="2018" name="Genome Announc.">
        <title>Complete Genome Sequence of the Methanococcus maripaludis Type Strain JJ (DSM 2067), a Model for Selenoprotein Synthesis in Archaea.</title>
        <authorList>
            <person name="Poehlein A."/>
            <person name="Heym D."/>
            <person name="Quitzke V."/>
            <person name="Fersch J."/>
            <person name="Daniel R."/>
            <person name="Rother M."/>
        </authorList>
    </citation>
    <scope>NUCLEOTIDE SEQUENCE [LARGE SCALE GENOMIC DNA]</scope>
    <source>
        <strain evidence="5">DSM 2067</strain>
    </source>
</reference>
<sequence>MFNEDTKFASPYEIKVLNELTGKNFQEDDLILLEKLSGMDYRKRVYVSEDQIGTLEFDLLDLTWKFIPSPLYYMIEDPKISLKYTKKRLKGKYIKEELLENPEELNEALKDDFEYIGVKIGDFLGVGVRKEDRVKVKDLSRKKELDFQKIADYLEYNKEYLDEMVENSIEILQDAVEKYKRKGYAINASFSGGKDSAVCTLISKEVIPDLDVVFIDTGLEYPETLNYVKDFVDKYDINLDTVDGDNFWDNLEKEGIPTKDNRWCNSACKLMPLKRYLKKKYGNRKVLTIDGSRKYESFTRANLDYERKSGFIDFQTNVFPILDWNSIDIWSYIFSKDIIYNPMYDKGFERIGCYLCPSALNSEFLRVKELYPDYFERWVKYLKKYFPESEVLRGFWRWDELPPKMIELEENMGVDIEKKKRLKRITQL</sequence>
<gene>
    <name evidence="2" type="primary">cysH_2</name>
    <name evidence="3" type="ORF">HNP94_000047</name>
    <name evidence="4" type="ORF">HNP96_000969</name>
    <name evidence="2" type="ORF">MMJJ_11510</name>
</gene>
<dbReference type="CDD" id="cd23947">
    <property type="entry name" value="PAPS_reductase-like_YbdN"/>
    <property type="match status" value="1"/>
</dbReference>
<protein>
    <submittedName>
        <fullName evidence="3">3'-phosphoadenosine 5'-phosphosulfate sulfotransferase (PAPS reductase)/FAD synthetase</fullName>
    </submittedName>
    <submittedName>
        <fullName evidence="2">Phosphoadenosine phosphosulfate reductase</fullName>
        <ecNumber evidence="2">1.8.4.8</ecNumber>
    </submittedName>
</protein>
<evidence type="ECO:0000313" key="2">
    <source>
        <dbReference type="EMBL" id="AVB76538.1"/>
    </source>
</evidence>
<accession>A0A2L1CAY4</accession>
<dbReference type="Proteomes" id="UP000239462">
    <property type="component" value="Chromosome"/>
</dbReference>
<dbReference type="RefSeq" id="WP_104838037.1">
    <property type="nucleotide sequence ID" value="NZ_CP026606.1"/>
</dbReference>
<dbReference type="GeneID" id="36102238"/>
<reference evidence="2" key="2">
    <citation type="submission" date="2018-02" db="EMBL/GenBank/DDBJ databases">
        <title>Complete genome sequence of the Methanococcus maripaludis type strain JJ (DSM 2067), a model for selenoprotein synthesis in Archaea.</title>
        <authorList>
            <person name="Poehlein A."/>
            <person name="Heym D."/>
            <person name="Quitzke V."/>
            <person name="Fersch J."/>
            <person name="Daniel R."/>
            <person name="Rother M."/>
        </authorList>
    </citation>
    <scope>NUCLEOTIDE SEQUENCE [LARGE SCALE GENOMIC DNA]</scope>
    <source>
        <strain evidence="2">DSM 2067</strain>
    </source>
</reference>
<dbReference type="EC" id="1.8.4.8" evidence="2"/>
<dbReference type="Pfam" id="PF01507">
    <property type="entry name" value="PAPS_reduct"/>
    <property type="match status" value="1"/>
</dbReference>
<dbReference type="GO" id="GO:0004604">
    <property type="term" value="F:phosphoadenylyl-sulfate reductase (thioredoxin) activity"/>
    <property type="evidence" value="ECO:0007669"/>
    <property type="project" value="UniProtKB-EC"/>
</dbReference>
<dbReference type="PANTHER" id="PTHR43196">
    <property type="entry name" value="SULFATE ADENYLYLTRANSFERASE SUBUNIT 2"/>
    <property type="match status" value="1"/>
</dbReference>
<dbReference type="EMBL" id="CP026606">
    <property type="protein sequence ID" value="AVB76538.1"/>
    <property type="molecule type" value="Genomic_DNA"/>
</dbReference>
<dbReference type="GO" id="GO:0016740">
    <property type="term" value="F:transferase activity"/>
    <property type="evidence" value="ECO:0007669"/>
    <property type="project" value="UniProtKB-KW"/>
</dbReference>
<evidence type="ECO:0000259" key="1">
    <source>
        <dbReference type="Pfam" id="PF01507"/>
    </source>
</evidence>
<feature type="domain" description="Phosphoadenosine phosphosulphate reductase" evidence="1">
    <location>
        <begin position="186"/>
        <end position="358"/>
    </location>
</feature>
<dbReference type="InterPro" id="IPR050128">
    <property type="entry name" value="Sulfate_adenylyltrnsfr_sub2"/>
</dbReference>
<dbReference type="Proteomes" id="UP000590564">
    <property type="component" value="Unassembled WGS sequence"/>
</dbReference>
<dbReference type="InterPro" id="IPR014729">
    <property type="entry name" value="Rossmann-like_a/b/a_fold"/>
</dbReference>
<evidence type="ECO:0000313" key="3">
    <source>
        <dbReference type="EMBL" id="MBA2863047.1"/>
    </source>
</evidence>
<proteinExistence type="predicted"/>
<keyword evidence="2" id="KW-0560">Oxidoreductase</keyword>
<dbReference type="EMBL" id="JACHED010000001">
    <property type="protein sequence ID" value="MBB6496948.1"/>
    <property type="molecule type" value="Genomic_DNA"/>
</dbReference>
<dbReference type="EMBL" id="JACDUO010000001">
    <property type="protein sequence ID" value="MBA2863047.1"/>
    <property type="molecule type" value="Genomic_DNA"/>
</dbReference>
<evidence type="ECO:0000313" key="5">
    <source>
        <dbReference type="Proteomes" id="UP000239462"/>
    </source>
</evidence>
<organism evidence="2 5">
    <name type="scientific">Methanococcus maripaludis</name>
    <name type="common">Methanococcus deltae</name>
    <dbReference type="NCBI Taxonomy" id="39152"/>
    <lineage>
        <taxon>Archaea</taxon>
        <taxon>Methanobacteriati</taxon>
        <taxon>Methanobacteriota</taxon>
        <taxon>Methanomada group</taxon>
        <taxon>Methanococci</taxon>
        <taxon>Methanococcales</taxon>
        <taxon>Methanococcaceae</taxon>
        <taxon>Methanococcus</taxon>
    </lineage>
</organism>
<dbReference type="NCBIfam" id="NF006327">
    <property type="entry name" value="PRK08557.1"/>
    <property type="match status" value="1"/>
</dbReference>
<dbReference type="Gene3D" id="3.40.50.620">
    <property type="entry name" value="HUPs"/>
    <property type="match status" value="1"/>
</dbReference>
<dbReference type="InterPro" id="IPR002500">
    <property type="entry name" value="PAPS_reduct_dom"/>
</dbReference>
<keyword evidence="3" id="KW-0808">Transferase</keyword>
<name>A0A2L1CAY4_METMI</name>
<dbReference type="PANTHER" id="PTHR43196:SF2">
    <property type="entry name" value="PHOSPHOADENOSINE PHOSPHOSULFATE REDUCTASE"/>
    <property type="match status" value="1"/>
</dbReference>
<dbReference type="Proteomes" id="UP000567099">
    <property type="component" value="Unassembled WGS sequence"/>
</dbReference>
<dbReference type="SUPFAM" id="SSF52402">
    <property type="entry name" value="Adenine nucleotide alpha hydrolases-like"/>
    <property type="match status" value="1"/>
</dbReference>
<dbReference type="KEGG" id="mmad:MMJJ_11510"/>
<evidence type="ECO:0000313" key="6">
    <source>
        <dbReference type="Proteomes" id="UP000567099"/>
    </source>
</evidence>